<proteinExistence type="predicted"/>
<dbReference type="OrthoDB" id="263283at2759"/>
<organism evidence="5 6">
    <name type="scientific">Mycena sanguinolenta</name>
    <dbReference type="NCBI Taxonomy" id="230812"/>
    <lineage>
        <taxon>Eukaryota</taxon>
        <taxon>Fungi</taxon>
        <taxon>Dikarya</taxon>
        <taxon>Basidiomycota</taxon>
        <taxon>Agaricomycotina</taxon>
        <taxon>Agaricomycetes</taxon>
        <taxon>Agaricomycetidae</taxon>
        <taxon>Agaricales</taxon>
        <taxon>Marasmiineae</taxon>
        <taxon>Mycenaceae</taxon>
        <taxon>Mycena</taxon>
    </lineage>
</organism>
<dbReference type="Pfam" id="PF17101">
    <property type="entry name" value="Stealth_CR1"/>
    <property type="match status" value="1"/>
</dbReference>
<dbReference type="PANTHER" id="PTHR24045:SF0">
    <property type="entry name" value="N-ACETYLGLUCOSAMINE-1-PHOSPHOTRANSFERASE SUBUNITS ALPHA_BETA"/>
    <property type="match status" value="1"/>
</dbReference>
<sequence length="701" mass="79045">MATRSLYLYKPLGGKQPSWRDLLYNPIRCTAILLIVALSLTSIGFLTIQRPWGSELSPNTFSSVPEQSELEFDVEQPEEHEVEVEAEIDEPAPEPDIIDGTVYHSFFAPSADETLADQTVRPIRAHRSLSDECLDKWVSTGRWQDPCRHSMVHESQIDLVYVWVNGSDPLHQKARQGLLMATKYKTKEARFREHDELRYSLRAARNATATWPNSTWHLVTADVAAPTTSDSDRRLGLVPQWLDIECAFYGCPDPETQPPIRLQHDTQLFRLTGRPGATLDAGDATDWLSKILPSFNSHAVESQLPHLDPAIVSDTIVAFNDDQFMLLPLPPSAFHTTLYGPVFRMDPNLLVGGDSSGKADGGGEWRSLGWSAHLLNQRFGTRKRPYMHHNARALSVPLMHEVSLAFGEYFAATPLSQFRGSHKVANEYEVNTIFISTHYVIERHREALLWSWIVAKWGGHAGTLDRDQKKKMWEELGGNGDTLRLEQAERRTFEDVEVNLLMAGLQPPRAVDSQKQGDTTYSWVSMDGYSASFHSLAKRVEMRRDCIGESPEQAWDMFRRVLTSDTGCGDNIIAALIHNDQAGLDVFLPAPSPESPRLSSSDPIILPLELPADAPPLPRNLRAFAVRLLMRYAYVLGDSPTIFMGMKSVRQTERMLTSTDQNKEAALLCINDDLEYNAKQAEAVLKKWFQQRWPQKLSCEL</sequence>
<evidence type="ECO:0008006" key="7">
    <source>
        <dbReference type="Google" id="ProtNLM"/>
    </source>
</evidence>
<evidence type="ECO:0000259" key="4">
    <source>
        <dbReference type="Pfam" id="PF17102"/>
    </source>
</evidence>
<dbReference type="GO" id="GO:0003976">
    <property type="term" value="F:UDP-N-acetylglucosamine-lysosomal-enzyme N-acetylglucosaminephosphotransferase activity"/>
    <property type="evidence" value="ECO:0007669"/>
    <property type="project" value="TreeGrafter"/>
</dbReference>
<dbReference type="InterPro" id="IPR031357">
    <property type="entry name" value="Stealth_CR3"/>
</dbReference>
<keyword evidence="1" id="KW-0808">Transferase</keyword>
<keyword evidence="2" id="KW-0472">Membrane</keyword>
<dbReference type="InterPro" id="IPR031358">
    <property type="entry name" value="Stealth_CR1"/>
</dbReference>
<comment type="caution">
    <text evidence="5">The sequence shown here is derived from an EMBL/GenBank/DDBJ whole genome shotgun (WGS) entry which is preliminary data.</text>
</comment>
<evidence type="ECO:0000259" key="3">
    <source>
        <dbReference type="Pfam" id="PF17101"/>
    </source>
</evidence>
<keyword evidence="2" id="KW-1133">Transmembrane helix</keyword>
<feature type="domain" description="Stealth protein CR1 conserved region 1" evidence="3">
    <location>
        <begin position="157"/>
        <end position="176"/>
    </location>
</feature>
<reference evidence="5" key="1">
    <citation type="submission" date="2020-05" db="EMBL/GenBank/DDBJ databases">
        <title>Mycena genomes resolve the evolution of fungal bioluminescence.</title>
        <authorList>
            <person name="Tsai I.J."/>
        </authorList>
    </citation>
    <scope>NUCLEOTIDE SEQUENCE</scope>
    <source>
        <strain evidence="5">160909Yilan</strain>
    </source>
</reference>
<dbReference type="EMBL" id="JACAZH010000001">
    <property type="protein sequence ID" value="KAF7378125.1"/>
    <property type="molecule type" value="Genomic_DNA"/>
</dbReference>
<evidence type="ECO:0000256" key="1">
    <source>
        <dbReference type="ARBA" id="ARBA00022679"/>
    </source>
</evidence>
<dbReference type="Proteomes" id="UP000623467">
    <property type="component" value="Unassembled WGS sequence"/>
</dbReference>
<evidence type="ECO:0000256" key="2">
    <source>
        <dbReference type="SAM" id="Phobius"/>
    </source>
</evidence>
<dbReference type="PANTHER" id="PTHR24045">
    <property type="match status" value="1"/>
</dbReference>
<protein>
    <recommendedName>
        <fullName evidence="7">Stealth protein CR3 conserved region 3 domain-containing protein</fullName>
    </recommendedName>
</protein>
<gene>
    <name evidence="5" type="ORF">MSAN_00236800</name>
</gene>
<dbReference type="Pfam" id="PF17102">
    <property type="entry name" value="Stealth_CR3"/>
    <property type="match status" value="1"/>
</dbReference>
<name>A0A8H6ZMD4_9AGAR</name>
<dbReference type="InterPro" id="IPR047141">
    <property type="entry name" value="Stealth"/>
</dbReference>
<keyword evidence="6" id="KW-1185">Reference proteome</keyword>
<dbReference type="AlphaFoldDB" id="A0A8H6ZMD4"/>
<accession>A0A8H6ZMD4</accession>
<feature type="domain" description="Stealth protein CR3 conserved region 3" evidence="4">
    <location>
        <begin position="388"/>
        <end position="442"/>
    </location>
</feature>
<dbReference type="GO" id="GO:0046835">
    <property type="term" value="P:carbohydrate phosphorylation"/>
    <property type="evidence" value="ECO:0007669"/>
    <property type="project" value="TreeGrafter"/>
</dbReference>
<evidence type="ECO:0000313" key="6">
    <source>
        <dbReference type="Proteomes" id="UP000623467"/>
    </source>
</evidence>
<feature type="transmembrane region" description="Helical" evidence="2">
    <location>
        <begin position="29"/>
        <end position="48"/>
    </location>
</feature>
<keyword evidence="2" id="KW-0812">Transmembrane</keyword>
<dbReference type="GO" id="GO:0005794">
    <property type="term" value="C:Golgi apparatus"/>
    <property type="evidence" value="ECO:0007669"/>
    <property type="project" value="TreeGrafter"/>
</dbReference>
<evidence type="ECO:0000313" key="5">
    <source>
        <dbReference type="EMBL" id="KAF7378125.1"/>
    </source>
</evidence>